<protein>
    <recommendedName>
        <fullName evidence="3">Transmembrane protein</fullName>
    </recommendedName>
</protein>
<name>A0ABD0V9N1_DENTH</name>
<evidence type="ECO:0000313" key="2">
    <source>
        <dbReference type="Proteomes" id="UP001552299"/>
    </source>
</evidence>
<organism evidence="1 2">
    <name type="scientific">Dendrobium thyrsiflorum</name>
    <name type="common">Pinecone-like raceme dendrobium</name>
    <name type="synonym">Orchid</name>
    <dbReference type="NCBI Taxonomy" id="117978"/>
    <lineage>
        <taxon>Eukaryota</taxon>
        <taxon>Viridiplantae</taxon>
        <taxon>Streptophyta</taxon>
        <taxon>Embryophyta</taxon>
        <taxon>Tracheophyta</taxon>
        <taxon>Spermatophyta</taxon>
        <taxon>Magnoliopsida</taxon>
        <taxon>Liliopsida</taxon>
        <taxon>Asparagales</taxon>
        <taxon>Orchidaceae</taxon>
        <taxon>Epidendroideae</taxon>
        <taxon>Malaxideae</taxon>
        <taxon>Dendrobiinae</taxon>
        <taxon>Dendrobium</taxon>
    </lineage>
</organism>
<keyword evidence="2" id="KW-1185">Reference proteome</keyword>
<dbReference type="AlphaFoldDB" id="A0ABD0V9N1"/>
<evidence type="ECO:0008006" key="3">
    <source>
        <dbReference type="Google" id="ProtNLM"/>
    </source>
</evidence>
<gene>
    <name evidence="1" type="ORF">M5K25_008922</name>
</gene>
<reference evidence="1 2" key="1">
    <citation type="journal article" date="2024" name="Plant Biotechnol. J.">
        <title>Dendrobium thyrsiflorum genome and its molecular insights into genes involved in important horticultural traits.</title>
        <authorList>
            <person name="Chen B."/>
            <person name="Wang J.Y."/>
            <person name="Zheng P.J."/>
            <person name="Li K.L."/>
            <person name="Liang Y.M."/>
            <person name="Chen X.F."/>
            <person name="Zhang C."/>
            <person name="Zhao X."/>
            <person name="He X."/>
            <person name="Zhang G.Q."/>
            <person name="Liu Z.J."/>
            <person name="Xu Q."/>
        </authorList>
    </citation>
    <scope>NUCLEOTIDE SEQUENCE [LARGE SCALE GENOMIC DNA]</scope>
    <source>
        <strain evidence="1">GZMU011</strain>
    </source>
</reference>
<sequence length="105" mass="12573">MCRIRREKLHGGRGCGRLGIRLRFVQQISWIEFALVLWIVDLLMRVLLCDFRVDLFRICVWKGYLRTPVFLRVTCELKYFLSNWYQSKFWDQGKADFKKIPAAGI</sequence>
<dbReference type="EMBL" id="JANQDX010000007">
    <property type="protein sequence ID" value="KAL0921812.1"/>
    <property type="molecule type" value="Genomic_DNA"/>
</dbReference>
<dbReference type="Proteomes" id="UP001552299">
    <property type="component" value="Unassembled WGS sequence"/>
</dbReference>
<accession>A0ABD0V9N1</accession>
<proteinExistence type="predicted"/>
<comment type="caution">
    <text evidence="1">The sequence shown here is derived from an EMBL/GenBank/DDBJ whole genome shotgun (WGS) entry which is preliminary data.</text>
</comment>
<evidence type="ECO:0000313" key="1">
    <source>
        <dbReference type="EMBL" id="KAL0921812.1"/>
    </source>
</evidence>